<evidence type="ECO:0000256" key="1">
    <source>
        <dbReference type="ARBA" id="ARBA00004123"/>
    </source>
</evidence>
<comment type="similarity">
    <text evidence="2">Belongs to the Abd-B homeobox family.</text>
</comment>
<dbReference type="SUPFAM" id="SSF46689">
    <property type="entry name" value="Homeodomain-like"/>
    <property type="match status" value="1"/>
</dbReference>
<reference evidence="11" key="1">
    <citation type="journal article" date="2014" name="PLoS ONE">
        <title>The genome and linkage map of the northern pike (Esox lucius): conserved synteny revealed between the salmonid sister group and the Neoteleostei.</title>
        <authorList>
            <person name="Rondeau E.B."/>
            <person name="Minkley D.R."/>
            <person name="Leong J.S."/>
            <person name="Messmer A.M."/>
            <person name="Jantzen J.R."/>
            <person name="von Schalburg K.R."/>
            <person name="Lemon C."/>
            <person name="Bird N.H."/>
            <person name="Koop B.F."/>
        </authorList>
    </citation>
    <scope>NUCLEOTIDE SEQUENCE</scope>
</reference>
<keyword evidence="3 6" id="KW-0238">DNA-binding</keyword>
<evidence type="ECO:0000256" key="2">
    <source>
        <dbReference type="ARBA" id="ARBA00006317"/>
    </source>
</evidence>
<evidence type="ECO:0000256" key="6">
    <source>
        <dbReference type="PROSITE-ProRule" id="PRU00108"/>
    </source>
</evidence>
<evidence type="ECO:0000259" key="9">
    <source>
        <dbReference type="PROSITE" id="PS50071"/>
    </source>
</evidence>
<proteinExistence type="inferred from homology"/>
<accession>A0A3P8YDX4</accession>
<dbReference type="PANTHER" id="PTHR45874">
    <property type="entry name" value="HOMEOBOX PROTEIN ABDOMINAL-B"/>
    <property type="match status" value="1"/>
</dbReference>
<dbReference type="InterPro" id="IPR009057">
    <property type="entry name" value="Homeodomain-like_sf"/>
</dbReference>
<dbReference type="PROSITE" id="PS00027">
    <property type="entry name" value="HOMEOBOX_1"/>
    <property type="match status" value="1"/>
</dbReference>
<dbReference type="InterPro" id="IPR020479">
    <property type="entry name" value="HD_metazoa"/>
</dbReference>
<dbReference type="GO" id="GO:0000981">
    <property type="term" value="F:DNA-binding transcription factor activity, RNA polymerase II-specific"/>
    <property type="evidence" value="ECO:0007669"/>
    <property type="project" value="InterPro"/>
</dbReference>
<protein>
    <recommendedName>
        <fullName evidence="9">Homeobox domain-containing protein</fullName>
    </recommendedName>
</protein>
<feature type="DNA-binding region" description="Homeobox" evidence="6">
    <location>
        <begin position="287"/>
        <end position="346"/>
    </location>
</feature>
<dbReference type="InterPro" id="IPR017970">
    <property type="entry name" value="Homeobox_CS"/>
</dbReference>
<evidence type="ECO:0000256" key="8">
    <source>
        <dbReference type="SAM" id="MobiDB-lite"/>
    </source>
</evidence>
<dbReference type="CDD" id="cd00086">
    <property type="entry name" value="homeodomain"/>
    <property type="match status" value="1"/>
</dbReference>
<dbReference type="AlphaFoldDB" id="A0A3P8YDX4"/>
<dbReference type="PROSITE" id="PS50071">
    <property type="entry name" value="HOMEOBOX_2"/>
    <property type="match status" value="1"/>
</dbReference>
<feature type="region of interest" description="Disordered" evidence="8">
    <location>
        <begin position="249"/>
        <end position="274"/>
    </location>
</feature>
<name>A0A3P8YDX4_ESOLU</name>
<evidence type="ECO:0000256" key="7">
    <source>
        <dbReference type="RuleBase" id="RU000682"/>
    </source>
</evidence>
<dbReference type="Ensembl" id="ENSELUT00000023735.3">
    <property type="protein sequence ID" value="ENSELUP00000014813.2"/>
    <property type="gene ID" value="ENSELUG00000014819.3"/>
</dbReference>
<evidence type="ECO:0000256" key="5">
    <source>
        <dbReference type="ARBA" id="ARBA00023242"/>
    </source>
</evidence>
<dbReference type="GeneTree" id="ENSGT00940000163268"/>
<dbReference type="Gene3D" id="1.10.10.60">
    <property type="entry name" value="Homeodomain-like"/>
    <property type="match status" value="1"/>
</dbReference>
<dbReference type="InterPro" id="IPR001356">
    <property type="entry name" value="HD"/>
</dbReference>
<sequence length="360" mass="40611">MSCSERSVFTAPLVNPFVHCGPNEPPTVAHHHLVSSDPVCRVQNNWASVPNTAIHGTMNQHQPSQPQPQEAMAQPPHQYHQGVLNWDERRLSSVGVPQVSACPYSASNRKEDSSYLLMEPGYHSKPSPDVSAFTRLMSEMGSMTGGSGPIQGYFRPEQSYSGIKVHEYNNGVHALPATSQPRAPHSDSRHLYNLSFPVQPCPDTDIKRVTDDLALGRNECPVERSDSSSSIITLTSSRSNTEDVVTALRRDKSLTDLPEADKSPRQETQEDGTFEDASSGWLCAKAGRKKRCPYTKYQTLELEKEFLFNMYLTRERRLEIARSVSLTDRQVKIWFQNRRMKMKKMTREHRTSDTIAHFPI</sequence>
<reference evidence="10" key="4">
    <citation type="submission" date="2025-09" db="UniProtKB">
        <authorList>
            <consortium name="Ensembl"/>
        </authorList>
    </citation>
    <scope>IDENTIFICATION</scope>
</reference>
<evidence type="ECO:0000313" key="11">
    <source>
        <dbReference type="Proteomes" id="UP000265140"/>
    </source>
</evidence>
<evidence type="ECO:0000256" key="4">
    <source>
        <dbReference type="ARBA" id="ARBA00023155"/>
    </source>
</evidence>
<dbReference type="FunCoup" id="A0A3P8YDX4">
    <property type="interactions" value="1"/>
</dbReference>
<dbReference type="Bgee" id="ENSELUG00000014819">
    <property type="expression patterns" value="Expressed in muscle tissue and 4 other cell types or tissues"/>
</dbReference>
<reference evidence="10" key="3">
    <citation type="submission" date="2025-08" db="UniProtKB">
        <authorList>
            <consortium name="Ensembl"/>
        </authorList>
    </citation>
    <scope>IDENTIFICATION</scope>
</reference>
<dbReference type="PRINTS" id="PR00024">
    <property type="entry name" value="HOMEOBOX"/>
</dbReference>
<dbReference type="GO" id="GO:0005634">
    <property type="term" value="C:nucleus"/>
    <property type="evidence" value="ECO:0007669"/>
    <property type="project" value="UniProtKB-SubCell"/>
</dbReference>
<dbReference type="SMART" id="SM00389">
    <property type="entry name" value="HOX"/>
    <property type="match status" value="1"/>
</dbReference>
<keyword evidence="11" id="KW-1185">Reference proteome</keyword>
<reference evidence="10" key="2">
    <citation type="submission" date="2020-02" db="EMBL/GenBank/DDBJ databases">
        <title>Esox lucius (northern pike) genome, fEsoLuc1, primary haplotype.</title>
        <authorList>
            <person name="Myers G."/>
            <person name="Karagic N."/>
            <person name="Meyer A."/>
            <person name="Pippel M."/>
            <person name="Reichard M."/>
            <person name="Winkler S."/>
            <person name="Tracey A."/>
            <person name="Sims Y."/>
            <person name="Howe K."/>
            <person name="Rhie A."/>
            <person name="Formenti G."/>
            <person name="Durbin R."/>
            <person name="Fedrigo O."/>
            <person name="Jarvis E.D."/>
        </authorList>
    </citation>
    <scope>NUCLEOTIDE SEQUENCE [LARGE SCALE GENOMIC DNA]</scope>
</reference>
<dbReference type="InterPro" id="IPR046333">
    <property type="entry name" value="HXA10/ABDB-like"/>
</dbReference>
<evidence type="ECO:0000313" key="10">
    <source>
        <dbReference type="Ensembl" id="ENSELUP00000014813.2"/>
    </source>
</evidence>
<organism evidence="10 11">
    <name type="scientific">Esox lucius</name>
    <name type="common">Northern pike</name>
    <dbReference type="NCBI Taxonomy" id="8010"/>
    <lineage>
        <taxon>Eukaryota</taxon>
        <taxon>Metazoa</taxon>
        <taxon>Chordata</taxon>
        <taxon>Craniata</taxon>
        <taxon>Vertebrata</taxon>
        <taxon>Euteleostomi</taxon>
        <taxon>Actinopterygii</taxon>
        <taxon>Neopterygii</taxon>
        <taxon>Teleostei</taxon>
        <taxon>Protacanthopterygii</taxon>
        <taxon>Esociformes</taxon>
        <taxon>Esocidae</taxon>
        <taxon>Esox</taxon>
    </lineage>
</organism>
<dbReference type="OMA" id="CPISASG"/>
<keyword evidence="4 6" id="KW-0371">Homeobox</keyword>
<comment type="subcellular location">
    <subcellularLocation>
        <location evidence="1 6 7">Nucleus</location>
    </subcellularLocation>
</comment>
<feature type="domain" description="Homeobox" evidence="9">
    <location>
        <begin position="285"/>
        <end position="345"/>
    </location>
</feature>
<feature type="compositionally biased region" description="Basic and acidic residues" evidence="8">
    <location>
        <begin position="249"/>
        <end position="268"/>
    </location>
</feature>
<dbReference type="PANTHER" id="PTHR45874:SF6">
    <property type="entry name" value="HOMEOBOX PROTEIN HOX-B10A"/>
    <property type="match status" value="1"/>
</dbReference>
<keyword evidence="5 6" id="KW-0539">Nucleus</keyword>
<dbReference type="GO" id="GO:0000978">
    <property type="term" value="F:RNA polymerase II cis-regulatory region sequence-specific DNA binding"/>
    <property type="evidence" value="ECO:0007669"/>
    <property type="project" value="TreeGrafter"/>
</dbReference>
<dbReference type="Pfam" id="PF00046">
    <property type="entry name" value="Homeodomain"/>
    <property type="match status" value="1"/>
</dbReference>
<dbReference type="InParanoid" id="A0A3P8YDX4"/>
<dbReference type="Proteomes" id="UP000265140">
    <property type="component" value="Chromosome 11"/>
</dbReference>
<evidence type="ECO:0000256" key="3">
    <source>
        <dbReference type="ARBA" id="ARBA00023125"/>
    </source>
</evidence>